<comment type="similarity">
    <text evidence="1">Belongs to the sigma-70 factor family. ECF subfamily.</text>
</comment>
<dbReference type="SUPFAM" id="SSF88946">
    <property type="entry name" value="Sigma2 domain of RNA polymerase sigma factors"/>
    <property type="match status" value="1"/>
</dbReference>
<evidence type="ECO:0000256" key="2">
    <source>
        <dbReference type="ARBA" id="ARBA00023015"/>
    </source>
</evidence>
<dbReference type="EMBL" id="CP062803">
    <property type="protein sequence ID" value="QOT78272.1"/>
    <property type="molecule type" value="Genomic_DNA"/>
</dbReference>
<dbReference type="GO" id="GO:0016987">
    <property type="term" value="F:sigma factor activity"/>
    <property type="evidence" value="ECO:0007669"/>
    <property type="project" value="UniProtKB-KW"/>
</dbReference>
<evidence type="ECO:0000313" key="7">
    <source>
        <dbReference type="EMBL" id="QOT78272.1"/>
    </source>
</evidence>
<dbReference type="InterPro" id="IPR013325">
    <property type="entry name" value="RNA_pol_sigma_r2"/>
</dbReference>
<dbReference type="Gene3D" id="1.10.10.10">
    <property type="entry name" value="Winged helix-like DNA-binding domain superfamily/Winged helix DNA-binding domain"/>
    <property type="match status" value="1"/>
</dbReference>
<dbReference type="PANTHER" id="PTHR43133">
    <property type="entry name" value="RNA POLYMERASE ECF-TYPE SIGMA FACTO"/>
    <property type="match status" value="1"/>
</dbReference>
<evidence type="ECO:0000259" key="5">
    <source>
        <dbReference type="Pfam" id="PF04542"/>
    </source>
</evidence>
<evidence type="ECO:0000256" key="4">
    <source>
        <dbReference type="ARBA" id="ARBA00023163"/>
    </source>
</evidence>
<dbReference type="InterPro" id="IPR007627">
    <property type="entry name" value="RNA_pol_sigma70_r2"/>
</dbReference>
<evidence type="ECO:0000256" key="3">
    <source>
        <dbReference type="ARBA" id="ARBA00023082"/>
    </source>
</evidence>
<dbReference type="RefSeq" id="WP_150983403.1">
    <property type="nucleotide sequence ID" value="NZ_CP062803.1"/>
</dbReference>
<protein>
    <submittedName>
        <fullName evidence="7">Sigma-70 family RNA polymerase sigma factor</fullName>
    </submittedName>
</protein>
<dbReference type="GO" id="GO:0003677">
    <property type="term" value="F:DNA binding"/>
    <property type="evidence" value="ECO:0007669"/>
    <property type="project" value="InterPro"/>
</dbReference>
<gene>
    <name evidence="7" type="ORF">F7R26_009825</name>
</gene>
<keyword evidence="3" id="KW-0731">Sigma factor</keyword>
<dbReference type="NCBIfam" id="TIGR02937">
    <property type="entry name" value="sigma70-ECF"/>
    <property type="match status" value="1"/>
</dbReference>
<dbReference type="InterPro" id="IPR013249">
    <property type="entry name" value="RNA_pol_sigma70_r4_t2"/>
</dbReference>
<name>A0A643G703_9BURK</name>
<reference evidence="7 8" key="1">
    <citation type="submission" date="2020-10" db="EMBL/GenBank/DDBJ databases">
        <title>Complete genome sequence of Cupriavidus basilensis CCUG 49340T.</title>
        <authorList>
            <person name="Salva-Serra F."/>
            <person name="Donoso R.A."/>
            <person name="Cho K.H."/>
            <person name="Yoo J.A."/>
            <person name="Lee K."/>
            <person name="Yoon S.-H."/>
            <person name="Perez-Pantoja D."/>
            <person name="Moore E.R.B."/>
        </authorList>
    </citation>
    <scope>NUCLEOTIDE SEQUENCE [LARGE SCALE GENOMIC DNA]</scope>
    <source>
        <strain evidence="8">CCUG 49340</strain>
    </source>
</reference>
<dbReference type="Pfam" id="PF08281">
    <property type="entry name" value="Sigma70_r4_2"/>
    <property type="match status" value="1"/>
</dbReference>
<feature type="domain" description="RNA polymerase sigma-70 region 2" evidence="5">
    <location>
        <begin position="38"/>
        <end position="100"/>
    </location>
</feature>
<sequence>MDTSIAHCVKALGTTGGAAGAASHAGESGVVLRDFLVSNYDQLRRRLTRHVGCPDTARDSLQEAWLRLGSATLPDAVRSAEAYVYRVACNLATDQLRDRRIWPSPPDADTVFEHLADQGPGPEAVVEARSDLAALDRALENVPGRHRRVLVGLRLEELTREEVAARHGMSLRSVDTVLRQTLDYCATQTGRRAVGGVNTPRRALLHARKRDCGAYASEQEAPTGAYSALVGTAHSLCTVE</sequence>
<evidence type="ECO:0000259" key="6">
    <source>
        <dbReference type="Pfam" id="PF08281"/>
    </source>
</evidence>
<dbReference type="InterPro" id="IPR014284">
    <property type="entry name" value="RNA_pol_sigma-70_dom"/>
</dbReference>
<dbReference type="GeneID" id="98401200"/>
<dbReference type="PANTHER" id="PTHR43133:SF63">
    <property type="entry name" value="RNA POLYMERASE SIGMA FACTOR FECI-RELATED"/>
    <property type="match status" value="1"/>
</dbReference>
<organism evidence="7 8">
    <name type="scientific">Cupriavidus basilensis</name>
    <dbReference type="NCBI Taxonomy" id="68895"/>
    <lineage>
        <taxon>Bacteria</taxon>
        <taxon>Pseudomonadati</taxon>
        <taxon>Pseudomonadota</taxon>
        <taxon>Betaproteobacteria</taxon>
        <taxon>Burkholderiales</taxon>
        <taxon>Burkholderiaceae</taxon>
        <taxon>Cupriavidus</taxon>
    </lineage>
</organism>
<dbReference type="Proteomes" id="UP000397656">
    <property type="component" value="Chromosome 1"/>
</dbReference>
<dbReference type="GO" id="GO:0006352">
    <property type="term" value="P:DNA-templated transcription initiation"/>
    <property type="evidence" value="ECO:0007669"/>
    <property type="project" value="InterPro"/>
</dbReference>
<dbReference type="InterPro" id="IPR036388">
    <property type="entry name" value="WH-like_DNA-bd_sf"/>
</dbReference>
<dbReference type="Gene3D" id="1.10.1740.10">
    <property type="match status" value="1"/>
</dbReference>
<dbReference type="Pfam" id="PF04542">
    <property type="entry name" value="Sigma70_r2"/>
    <property type="match status" value="1"/>
</dbReference>
<dbReference type="SUPFAM" id="SSF88659">
    <property type="entry name" value="Sigma3 and sigma4 domains of RNA polymerase sigma factors"/>
    <property type="match status" value="1"/>
</dbReference>
<accession>A0A643G703</accession>
<proteinExistence type="inferred from homology"/>
<dbReference type="AlphaFoldDB" id="A0A643G703"/>
<dbReference type="InterPro" id="IPR013324">
    <property type="entry name" value="RNA_pol_sigma_r3/r4-like"/>
</dbReference>
<dbReference type="InterPro" id="IPR039425">
    <property type="entry name" value="RNA_pol_sigma-70-like"/>
</dbReference>
<evidence type="ECO:0000313" key="8">
    <source>
        <dbReference type="Proteomes" id="UP000397656"/>
    </source>
</evidence>
<evidence type="ECO:0000256" key="1">
    <source>
        <dbReference type="ARBA" id="ARBA00010641"/>
    </source>
</evidence>
<keyword evidence="2" id="KW-0805">Transcription regulation</keyword>
<feature type="domain" description="RNA polymerase sigma factor 70 region 4 type 2" evidence="6">
    <location>
        <begin position="133"/>
        <end position="180"/>
    </location>
</feature>
<keyword evidence="4" id="KW-0804">Transcription</keyword>